<keyword evidence="2" id="KW-0539">Nucleus</keyword>
<gene>
    <name evidence="4" type="primary">Ssbp3</name>
    <name evidence="4" type="ORF">GTO93_0016102</name>
</gene>
<proteinExistence type="predicted"/>
<evidence type="ECO:0000313" key="5">
    <source>
        <dbReference type="Proteomes" id="UP001166093"/>
    </source>
</evidence>
<sequence>MSSRPETNPPRILDSMGPAAISSPENSNGECTEYSDTFDDDDGSVMNDRLTSISYCWISDHICQKVELLPMSKHDFIFWTRQNAPQLSSPVFHSPTPSPLVKELSHALIPLYQHSFKVELVNYRESVFWDLYCAAPERRDTCEHSSEAKAFHDYVSNPFLILQ</sequence>
<dbReference type="Proteomes" id="UP001166093">
    <property type="component" value="Unassembled WGS sequence"/>
</dbReference>
<reference evidence="4" key="1">
    <citation type="journal article" date="2021" name="Cell">
        <title>Tracing the genetic footprints of vertebrate landing in non-teleost ray-finned fishes.</title>
        <authorList>
            <person name="Bi X."/>
            <person name="Wang K."/>
            <person name="Yang L."/>
            <person name="Pan H."/>
            <person name="Jiang H."/>
            <person name="Wei Q."/>
            <person name="Fang M."/>
            <person name="Yu H."/>
            <person name="Zhu C."/>
            <person name="Cai Y."/>
            <person name="He Y."/>
            <person name="Gan X."/>
            <person name="Zeng H."/>
            <person name="Yu D."/>
            <person name="Zhu Y."/>
            <person name="Jiang H."/>
            <person name="Qiu Q."/>
            <person name="Yang H."/>
            <person name="Zhang Y.E."/>
            <person name="Wang W."/>
            <person name="Zhu M."/>
            <person name="He S."/>
            <person name="Zhang G."/>
        </authorList>
    </citation>
    <scope>NUCLEOTIDE SEQUENCE</scope>
    <source>
        <strain evidence="4">Pddl_001</strain>
    </source>
</reference>
<dbReference type="PANTHER" id="PTHR12610">
    <property type="entry name" value="SINGLE STRANDED DNA BINDING PROTEIN"/>
    <property type="match status" value="1"/>
</dbReference>
<feature type="region of interest" description="Disordered" evidence="3">
    <location>
        <begin position="1"/>
        <end position="40"/>
    </location>
</feature>
<dbReference type="InterPro" id="IPR008116">
    <property type="entry name" value="SSDP_DNA-bd"/>
</dbReference>
<dbReference type="EMBL" id="JAAWVQ010060857">
    <property type="protein sequence ID" value="MBN3276553.1"/>
    <property type="molecule type" value="Genomic_DNA"/>
</dbReference>
<dbReference type="PRINTS" id="PR01743">
    <property type="entry name" value="SSDNABINDING"/>
</dbReference>
<name>A0ABS2XR92_POLSP</name>
<evidence type="ECO:0000256" key="2">
    <source>
        <dbReference type="ARBA" id="ARBA00023242"/>
    </source>
</evidence>
<evidence type="ECO:0000256" key="3">
    <source>
        <dbReference type="SAM" id="MobiDB-lite"/>
    </source>
</evidence>
<dbReference type="PANTHER" id="PTHR12610:SF22">
    <property type="entry name" value="SINGLE-STRANDED DNA-BINDING PROTEIN 3"/>
    <property type="match status" value="1"/>
</dbReference>
<organism evidence="4 5">
    <name type="scientific">Polyodon spathula</name>
    <name type="common">North American paddlefish</name>
    <name type="synonym">Squalus spathula</name>
    <dbReference type="NCBI Taxonomy" id="7913"/>
    <lineage>
        <taxon>Eukaryota</taxon>
        <taxon>Metazoa</taxon>
        <taxon>Chordata</taxon>
        <taxon>Craniata</taxon>
        <taxon>Vertebrata</taxon>
        <taxon>Euteleostomi</taxon>
        <taxon>Actinopterygii</taxon>
        <taxon>Chondrostei</taxon>
        <taxon>Acipenseriformes</taxon>
        <taxon>Polyodontidae</taxon>
        <taxon>Polyodon</taxon>
    </lineage>
</organism>
<evidence type="ECO:0000256" key="1">
    <source>
        <dbReference type="ARBA" id="ARBA00004123"/>
    </source>
</evidence>
<evidence type="ECO:0000313" key="4">
    <source>
        <dbReference type="EMBL" id="MBN3276553.1"/>
    </source>
</evidence>
<protein>
    <submittedName>
        <fullName evidence="4">SSBP3 protein</fullName>
    </submittedName>
</protein>
<feature type="non-terminal residue" evidence="4">
    <location>
        <position position="163"/>
    </location>
</feature>
<comment type="caution">
    <text evidence="4">The sequence shown here is derived from an EMBL/GenBank/DDBJ whole genome shotgun (WGS) entry which is preliminary data.</text>
</comment>
<feature type="non-terminal residue" evidence="4">
    <location>
        <position position="1"/>
    </location>
</feature>
<accession>A0ABS2XR92</accession>
<keyword evidence="5" id="KW-1185">Reference proteome</keyword>
<comment type="subcellular location">
    <subcellularLocation>
        <location evidence="1">Nucleus</location>
    </subcellularLocation>
</comment>